<organism evidence="4 5">
    <name type="scientific">Paenirhodobacter populi</name>
    <dbReference type="NCBI Taxonomy" id="2306993"/>
    <lineage>
        <taxon>Bacteria</taxon>
        <taxon>Pseudomonadati</taxon>
        <taxon>Pseudomonadota</taxon>
        <taxon>Alphaproteobacteria</taxon>
        <taxon>Rhodobacterales</taxon>
        <taxon>Rhodobacter group</taxon>
        <taxon>Paenirhodobacter</taxon>
    </lineage>
</organism>
<evidence type="ECO:0000259" key="3">
    <source>
        <dbReference type="SMART" id="SM00829"/>
    </source>
</evidence>
<dbReference type="InterPro" id="IPR020843">
    <property type="entry name" value="ER"/>
</dbReference>
<dbReference type="CDD" id="cd05286">
    <property type="entry name" value="QOR2"/>
    <property type="match status" value="1"/>
</dbReference>
<dbReference type="InterPro" id="IPR013154">
    <property type="entry name" value="ADH-like_N"/>
</dbReference>
<dbReference type="SMART" id="SM00829">
    <property type="entry name" value="PKS_ER"/>
    <property type="match status" value="1"/>
</dbReference>
<protein>
    <submittedName>
        <fullName evidence="4">Quinone oxidoreductase</fullName>
    </submittedName>
</protein>
<dbReference type="EMBL" id="SAUW01000023">
    <property type="protein sequence ID" value="RWR07232.1"/>
    <property type="molecule type" value="Genomic_DNA"/>
</dbReference>
<dbReference type="PANTHER" id="PTHR48106:SF13">
    <property type="entry name" value="QUINONE OXIDOREDUCTASE-RELATED"/>
    <property type="match status" value="1"/>
</dbReference>
<dbReference type="Pfam" id="PF00107">
    <property type="entry name" value="ADH_zinc_N"/>
    <property type="match status" value="1"/>
</dbReference>
<dbReference type="GO" id="GO:0070402">
    <property type="term" value="F:NADPH binding"/>
    <property type="evidence" value="ECO:0007669"/>
    <property type="project" value="TreeGrafter"/>
</dbReference>
<dbReference type="Proteomes" id="UP000285710">
    <property type="component" value="Unassembled WGS sequence"/>
</dbReference>
<dbReference type="InterPro" id="IPR011032">
    <property type="entry name" value="GroES-like_sf"/>
</dbReference>
<evidence type="ECO:0000256" key="1">
    <source>
        <dbReference type="ARBA" id="ARBA00022857"/>
    </source>
</evidence>
<comment type="caution">
    <text evidence="4">The sequence shown here is derived from an EMBL/GenBank/DDBJ whole genome shotgun (WGS) entry which is preliminary data.</text>
</comment>
<dbReference type="InterPro" id="IPR013149">
    <property type="entry name" value="ADH-like_C"/>
</dbReference>
<evidence type="ECO:0000256" key="2">
    <source>
        <dbReference type="ARBA" id="ARBA00023002"/>
    </source>
</evidence>
<dbReference type="Gene3D" id="3.40.50.720">
    <property type="entry name" value="NAD(P)-binding Rossmann-like Domain"/>
    <property type="match status" value="1"/>
</dbReference>
<dbReference type="SUPFAM" id="SSF50129">
    <property type="entry name" value="GroES-like"/>
    <property type="match status" value="1"/>
</dbReference>
<dbReference type="SUPFAM" id="SSF51735">
    <property type="entry name" value="NAD(P)-binding Rossmann-fold domains"/>
    <property type="match status" value="1"/>
</dbReference>
<gene>
    <name evidence="4" type="ORF">D2T33_17315</name>
</gene>
<dbReference type="Gene3D" id="3.90.180.10">
    <property type="entry name" value="Medium-chain alcohol dehydrogenases, catalytic domain"/>
    <property type="match status" value="1"/>
</dbReference>
<reference evidence="4 5" key="1">
    <citation type="submission" date="2019-01" db="EMBL/GenBank/DDBJ databases">
        <title>Sinorhodobacter populi sp. nov. isolated from the symptomatic bark tissue of Populus euramericana canker.</title>
        <authorList>
            <person name="Xu G."/>
        </authorList>
    </citation>
    <scope>NUCLEOTIDE SEQUENCE [LARGE SCALE GENOMIC DNA]</scope>
    <source>
        <strain evidence="4 5">2D-5</strain>
    </source>
</reference>
<sequence length="322" mass="33682">MDMAFVATRPGGPEVLQWTEVETPVPGPGEVLLRHTAIGVNFIDTYFRSGLYPWPEKTLIPGGDAAGVIEAVGQGVDLPVGARVAYVMRTGAYRTRRVVPADRLVLLPEGVSDAVAASSMLKGLTAQYLVTSSYPVKAGDTVLVHAAAGGVGLLLGQWLALLGATAIGTAGGPDKVALAGRHGYAEVIDYTAGDFVPRVQEIAGPKGCAAVYDSVGRDTWRGSLACLGRFGVFVNFGQSSGPIEGFGLPDLARGSLYACRPTLFDYIADRADLQMRAADLFGRIAAGEIRADVITTRPLSEAPQAQADLVARRTTGATVLIP</sequence>
<dbReference type="AlphaFoldDB" id="A0A443INY3"/>
<dbReference type="GO" id="GO:0005829">
    <property type="term" value="C:cytosol"/>
    <property type="evidence" value="ECO:0007669"/>
    <property type="project" value="TreeGrafter"/>
</dbReference>
<keyword evidence="5" id="KW-1185">Reference proteome</keyword>
<dbReference type="GO" id="GO:0035925">
    <property type="term" value="F:mRNA 3'-UTR AU-rich region binding"/>
    <property type="evidence" value="ECO:0007669"/>
    <property type="project" value="TreeGrafter"/>
</dbReference>
<keyword evidence="1" id="KW-0521">NADP</keyword>
<dbReference type="GO" id="GO:0003960">
    <property type="term" value="F:quinone reductase (NADPH) activity"/>
    <property type="evidence" value="ECO:0007669"/>
    <property type="project" value="InterPro"/>
</dbReference>
<feature type="domain" description="Enoyl reductase (ER)" evidence="3">
    <location>
        <begin position="11"/>
        <end position="320"/>
    </location>
</feature>
<keyword evidence="2" id="KW-0560">Oxidoreductase</keyword>
<dbReference type="FunFam" id="3.40.50.720:FF:000053">
    <property type="entry name" value="Quinone oxidoreductase 1"/>
    <property type="match status" value="1"/>
</dbReference>
<reference evidence="4 5" key="2">
    <citation type="submission" date="2019-01" db="EMBL/GenBank/DDBJ databases">
        <authorList>
            <person name="Li Y."/>
        </authorList>
    </citation>
    <scope>NUCLEOTIDE SEQUENCE [LARGE SCALE GENOMIC DNA]</scope>
    <source>
        <strain evidence="4 5">2D-5</strain>
    </source>
</reference>
<dbReference type="InterPro" id="IPR036291">
    <property type="entry name" value="NAD(P)-bd_dom_sf"/>
</dbReference>
<accession>A0A443INY3</accession>
<dbReference type="Pfam" id="PF08240">
    <property type="entry name" value="ADH_N"/>
    <property type="match status" value="1"/>
</dbReference>
<dbReference type="InterPro" id="IPR047618">
    <property type="entry name" value="QOR-like"/>
</dbReference>
<evidence type="ECO:0000313" key="5">
    <source>
        <dbReference type="Proteomes" id="UP000285710"/>
    </source>
</evidence>
<dbReference type="PANTHER" id="PTHR48106">
    <property type="entry name" value="QUINONE OXIDOREDUCTASE PIG3-RELATED"/>
    <property type="match status" value="1"/>
</dbReference>
<name>A0A443INY3_9RHOB</name>
<proteinExistence type="predicted"/>
<evidence type="ECO:0000313" key="4">
    <source>
        <dbReference type="EMBL" id="RWR07232.1"/>
    </source>
</evidence>
<dbReference type="RefSeq" id="WP_128270623.1">
    <property type="nucleotide sequence ID" value="NZ_SAUW01000023.1"/>
</dbReference>